<comment type="similarity">
    <text evidence="5 6">Belongs to the class I-like SAM-binding methyltransferase superfamily. C5-methyltransferase family.</text>
</comment>
<keyword evidence="1 5" id="KW-0489">Methyltransferase</keyword>
<dbReference type="RefSeq" id="WP_346027555.1">
    <property type="nucleotide sequence ID" value="NZ_BAAAON010000001.1"/>
</dbReference>
<sequence>MKEAKRTDSELTAVEICAGAGGQSLGLHLAGFRHTLAVELDRDAAATLERNFSRIASAAGQSQPVIAVGDVADESVWKPEDHRGVSLLAGGVPCPPFSIAGKQLGSSDERDLFAWAVEAAGRMQPDAVLLENVRGLSMPRFAGYRQAVLDRFAEFGYRADWRLLEAKDFGVPQLRPRFILVALRAEFAPYFAWPEPTPAVQTVGSALYELMAANGWSGAEAWARNAHRVAPTIVGGSKKHGGPDLGPTRAKREWRSIGVDGLGIADAAPGFDVPAGFIPKLTNEMVARIQGWSGPGYEWDFGHGKGRKTAIYRQIGNAFPPPVARAIGFAIASALRKEGHPVGEHGANSQYRDEVYRVLREQIGFISLAGLRKALGGSLTDDEIERRIAFIRRDFEVEERRRGANVNYRLGQWRAFRGQAEHVRHAAFETDRLRSRIS</sequence>
<comment type="catalytic activity">
    <reaction evidence="7">
        <text>a 2'-deoxycytidine in DNA + S-adenosyl-L-methionine = a 5-methyl-2'-deoxycytidine in DNA + S-adenosyl-L-homocysteine + H(+)</text>
        <dbReference type="Rhea" id="RHEA:13681"/>
        <dbReference type="Rhea" id="RHEA-COMP:11369"/>
        <dbReference type="Rhea" id="RHEA-COMP:11370"/>
        <dbReference type="ChEBI" id="CHEBI:15378"/>
        <dbReference type="ChEBI" id="CHEBI:57856"/>
        <dbReference type="ChEBI" id="CHEBI:59789"/>
        <dbReference type="ChEBI" id="CHEBI:85452"/>
        <dbReference type="ChEBI" id="CHEBI:85454"/>
        <dbReference type="EC" id="2.1.1.37"/>
    </reaction>
</comment>
<evidence type="ECO:0000313" key="8">
    <source>
        <dbReference type="EMBL" id="GAA2173469.1"/>
    </source>
</evidence>
<proteinExistence type="inferred from homology"/>
<evidence type="ECO:0000256" key="2">
    <source>
        <dbReference type="ARBA" id="ARBA00022679"/>
    </source>
</evidence>
<dbReference type="Proteomes" id="UP001500974">
    <property type="component" value="Unassembled WGS sequence"/>
</dbReference>
<dbReference type="SUPFAM" id="SSF53335">
    <property type="entry name" value="S-adenosyl-L-methionine-dependent methyltransferases"/>
    <property type="match status" value="1"/>
</dbReference>
<dbReference type="Pfam" id="PF00145">
    <property type="entry name" value="DNA_methylase"/>
    <property type="match status" value="1"/>
</dbReference>
<dbReference type="InterPro" id="IPR050390">
    <property type="entry name" value="C5-Methyltransferase"/>
</dbReference>
<dbReference type="PROSITE" id="PS00095">
    <property type="entry name" value="C5_MTASE_2"/>
    <property type="match status" value="1"/>
</dbReference>
<keyword evidence="9" id="KW-1185">Reference proteome</keyword>
<feature type="active site" evidence="5">
    <location>
        <position position="94"/>
    </location>
</feature>
<evidence type="ECO:0000313" key="9">
    <source>
        <dbReference type="Proteomes" id="UP001500974"/>
    </source>
</evidence>
<keyword evidence="3 5" id="KW-0949">S-adenosyl-L-methionine</keyword>
<evidence type="ECO:0000256" key="6">
    <source>
        <dbReference type="RuleBase" id="RU000416"/>
    </source>
</evidence>
<gene>
    <name evidence="8" type="primary">dcm</name>
    <name evidence="8" type="ORF">GCM10009784_07880</name>
</gene>
<accession>A0ABN3ARK2</accession>
<dbReference type="PROSITE" id="PS51679">
    <property type="entry name" value="SAM_MT_C5"/>
    <property type="match status" value="1"/>
</dbReference>
<keyword evidence="2 5" id="KW-0808">Transferase</keyword>
<evidence type="ECO:0000256" key="7">
    <source>
        <dbReference type="RuleBase" id="RU000417"/>
    </source>
</evidence>
<dbReference type="Gene3D" id="3.40.50.150">
    <property type="entry name" value="Vaccinia Virus protein VP39"/>
    <property type="match status" value="1"/>
</dbReference>
<protein>
    <recommendedName>
        <fullName evidence="7">Cytosine-specific methyltransferase</fullName>
        <ecNumber evidence="7">2.1.1.37</ecNumber>
    </recommendedName>
</protein>
<dbReference type="PRINTS" id="PR00105">
    <property type="entry name" value="C5METTRFRASE"/>
</dbReference>
<dbReference type="PANTHER" id="PTHR10629:SF52">
    <property type="entry name" value="DNA (CYTOSINE-5)-METHYLTRANSFERASE 1"/>
    <property type="match status" value="1"/>
</dbReference>
<name>A0ABN3ARK2_9MICC</name>
<organism evidence="8 9">
    <name type="scientific">Arthrobacter parietis</name>
    <dbReference type="NCBI Taxonomy" id="271434"/>
    <lineage>
        <taxon>Bacteria</taxon>
        <taxon>Bacillati</taxon>
        <taxon>Actinomycetota</taxon>
        <taxon>Actinomycetes</taxon>
        <taxon>Micrococcales</taxon>
        <taxon>Micrococcaceae</taxon>
        <taxon>Arthrobacter</taxon>
    </lineage>
</organism>
<evidence type="ECO:0000256" key="4">
    <source>
        <dbReference type="ARBA" id="ARBA00022747"/>
    </source>
</evidence>
<dbReference type="InterPro" id="IPR031303">
    <property type="entry name" value="C5_meth_CS"/>
</dbReference>
<dbReference type="EMBL" id="BAAAON010000001">
    <property type="protein sequence ID" value="GAA2173469.1"/>
    <property type="molecule type" value="Genomic_DNA"/>
</dbReference>
<evidence type="ECO:0000256" key="5">
    <source>
        <dbReference type="PROSITE-ProRule" id="PRU01016"/>
    </source>
</evidence>
<reference evidence="8 9" key="1">
    <citation type="journal article" date="2019" name="Int. J. Syst. Evol. Microbiol.">
        <title>The Global Catalogue of Microorganisms (GCM) 10K type strain sequencing project: providing services to taxonomists for standard genome sequencing and annotation.</title>
        <authorList>
            <consortium name="The Broad Institute Genomics Platform"/>
            <consortium name="The Broad Institute Genome Sequencing Center for Infectious Disease"/>
            <person name="Wu L."/>
            <person name="Ma J."/>
        </authorList>
    </citation>
    <scope>NUCLEOTIDE SEQUENCE [LARGE SCALE GENOMIC DNA]</scope>
    <source>
        <strain evidence="8 9">JCM 14917</strain>
    </source>
</reference>
<dbReference type="InterPro" id="IPR018117">
    <property type="entry name" value="C5_DNA_meth_AS"/>
</dbReference>
<dbReference type="PANTHER" id="PTHR10629">
    <property type="entry name" value="CYTOSINE-SPECIFIC METHYLTRANSFERASE"/>
    <property type="match status" value="1"/>
</dbReference>
<keyword evidence="4" id="KW-0680">Restriction system</keyword>
<dbReference type="PROSITE" id="PS00094">
    <property type="entry name" value="C5_MTASE_1"/>
    <property type="match status" value="1"/>
</dbReference>
<evidence type="ECO:0000256" key="1">
    <source>
        <dbReference type="ARBA" id="ARBA00022603"/>
    </source>
</evidence>
<dbReference type="InterPro" id="IPR001525">
    <property type="entry name" value="C5_MeTfrase"/>
</dbReference>
<dbReference type="EC" id="2.1.1.37" evidence="7"/>
<comment type="caution">
    <text evidence="8">The sequence shown here is derived from an EMBL/GenBank/DDBJ whole genome shotgun (WGS) entry which is preliminary data.</text>
</comment>
<evidence type="ECO:0000256" key="3">
    <source>
        <dbReference type="ARBA" id="ARBA00022691"/>
    </source>
</evidence>
<dbReference type="NCBIfam" id="TIGR00675">
    <property type="entry name" value="dcm"/>
    <property type="match status" value="1"/>
</dbReference>
<dbReference type="InterPro" id="IPR029063">
    <property type="entry name" value="SAM-dependent_MTases_sf"/>
</dbReference>